<dbReference type="InterPro" id="IPR014957">
    <property type="entry name" value="IDEAL_dom"/>
</dbReference>
<dbReference type="EMBL" id="VLKZ01000001">
    <property type="protein sequence ID" value="TWI59696.1"/>
    <property type="molecule type" value="Genomic_DNA"/>
</dbReference>
<dbReference type="Pfam" id="PF08858">
    <property type="entry name" value="IDEAL"/>
    <property type="match status" value="1"/>
</dbReference>
<dbReference type="InterPro" id="IPR038091">
    <property type="entry name" value="UPF0302_N_sf"/>
</dbReference>
<dbReference type="Proteomes" id="UP000315711">
    <property type="component" value="Unassembled WGS sequence"/>
</dbReference>
<evidence type="ECO:0000313" key="3">
    <source>
        <dbReference type="Proteomes" id="UP000315711"/>
    </source>
</evidence>
<sequence>MSNWVSTTEKRHFIKWFLDHHQLKHKDARMLLEYLLKHHHILENLSFTENIRLKENTIVISTINSDEPGFLYYYNKRKTDDVSKALGNFMSNPAEKINLILHFYGKQTNHRYLQLVEPAVDSFKRYKQFQQDSKEADLLIDQLLIEEEMNILKLQIDHALDQNDQEAFKRLVARLNELKSHT</sequence>
<dbReference type="Gene3D" id="4.10.810.10">
    <property type="entry name" value="Virus Scaffolding Protein, Chain A"/>
    <property type="match status" value="1"/>
</dbReference>
<reference evidence="2 3" key="1">
    <citation type="journal article" date="2015" name="Stand. Genomic Sci.">
        <title>Genomic Encyclopedia of Bacterial and Archaeal Type Strains, Phase III: the genomes of soil and plant-associated and newly described type strains.</title>
        <authorList>
            <person name="Whitman W.B."/>
            <person name="Woyke T."/>
            <person name="Klenk H.P."/>
            <person name="Zhou Y."/>
            <person name="Lilburn T.G."/>
            <person name="Beck B.J."/>
            <person name="De Vos P."/>
            <person name="Vandamme P."/>
            <person name="Eisen J.A."/>
            <person name="Garrity G."/>
            <person name="Hugenholtz P."/>
            <person name="Kyrpides N.C."/>
        </authorList>
    </citation>
    <scope>NUCLEOTIDE SEQUENCE [LARGE SCALE GENOMIC DNA]</scope>
    <source>
        <strain evidence="2 3">CGMCC 1.10116</strain>
    </source>
</reference>
<organism evidence="2 3">
    <name type="scientific">Halalkalibacter nanhaiisediminis</name>
    <dbReference type="NCBI Taxonomy" id="688079"/>
    <lineage>
        <taxon>Bacteria</taxon>
        <taxon>Bacillati</taxon>
        <taxon>Bacillota</taxon>
        <taxon>Bacilli</taxon>
        <taxon>Bacillales</taxon>
        <taxon>Bacillaceae</taxon>
        <taxon>Halalkalibacter</taxon>
    </lineage>
</organism>
<dbReference type="Gene3D" id="3.40.1530.30">
    <property type="entry name" value="Uncharacterised family UPF0302, N-terminal domain"/>
    <property type="match status" value="1"/>
</dbReference>
<dbReference type="InterPro" id="IPR014963">
    <property type="entry name" value="UPF0302_N"/>
</dbReference>
<gene>
    <name evidence="2" type="ORF">IQ10_00116</name>
</gene>
<evidence type="ECO:0000259" key="1">
    <source>
        <dbReference type="SMART" id="SM00914"/>
    </source>
</evidence>
<dbReference type="RefSeq" id="WP_144448534.1">
    <property type="nucleotide sequence ID" value="NZ_VLKZ01000001.1"/>
</dbReference>
<accession>A0A562QU92</accession>
<dbReference type="Pfam" id="PF08864">
    <property type="entry name" value="UPF0302"/>
    <property type="match status" value="1"/>
</dbReference>
<dbReference type="AlphaFoldDB" id="A0A562QU92"/>
<protein>
    <submittedName>
        <fullName evidence="2">Uncharacterized protein YpiB (UPF0302 family)</fullName>
    </submittedName>
</protein>
<dbReference type="InterPro" id="IPR027393">
    <property type="entry name" value="Virus_scaffolding_prot_C"/>
</dbReference>
<keyword evidence="3" id="KW-1185">Reference proteome</keyword>
<dbReference type="OrthoDB" id="2918735at2"/>
<dbReference type="InterPro" id="IPR011188">
    <property type="entry name" value="UPF0302"/>
</dbReference>
<proteinExistence type="predicted"/>
<name>A0A562QU92_9BACI</name>
<feature type="domain" description="IDEAL" evidence="1">
    <location>
        <begin position="139"/>
        <end position="175"/>
    </location>
</feature>
<dbReference type="SMART" id="SM00914">
    <property type="entry name" value="IDEAL"/>
    <property type="match status" value="1"/>
</dbReference>
<dbReference type="PIRSF" id="PIRSF007165">
    <property type="entry name" value="UCP007165"/>
    <property type="match status" value="1"/>
</dbReference>
<evidence type="ECO:0000313" key="2">
    <source>
        <dbReference type="EMBL" id="TWI59696.1"/>
    </source>
</evidence>
<comment type="caution">
    <text evidence="2">The sequence shown here is derived from an EMBL/GenBank/DDBJ whole genome shotgun (WGS) entry which is preliminary data.</text>
</comment>